<evidence type="ECO:0000256" key="3">
    <source>
        <dbReference type="SAM" id="Coils"/>
    </source>
</evidence>
<dbReference type="Pfam" id="PF03468">
    <property type="entry name" value="XS"/>
    <property type="match status" value="1"/>
</dbReference>
<feature type="domain" description="Factor of DNA methylation 1-5/IDN2" evidence="6">
    <location>
        <begin position="557"/>
        <end position="687"/>
    </location>
</feature>
<feature type="compositionally biased region" description="Polar residues" evidence="4">
    <location>
        <begin position="134"/>
        <end position="143"/>
    </location>
</feature>
<dbReference type="InterPro" id="IPR005381">
    <property type="entry name" value="Znf-XS_domain"/>
</dbReference>
<sequence length="688" mass="80278">MKHSNSDISESELDDYIDDVYYRLKKDRYEVKLSKNTFRCPFCDEKEKKDYYFYDLLDHARALGKGPSRDGVKLKGKHKALGYYLDKYHRPRVPSSGKGISQVKHDDRDCPRVSSMSSGKGTSLVKHDDKYSPRVSSMSSGKGTSLVKHDDKYNPRVSSSPSERSTSRLNDHNDTEKYVWPWKGIVANLPVELKNGRYVGDSGSKLRDELAKKGFNPLKVIPLWSVQGHSGFAIVNFSKDYQGFENALFFDKDFEVNHQGRREWYSTKADARGDKLYGWIAKEKDYILNDLVGKHLRDNGDLKTLADLVAEEQRKGNCLVSNLSQTKEVKDKQEKEIKKKLNETCAALEKVIEETDKMTHAYNEEMERMRNRTVKDKEKILHDHGNFKRNLKFQKDKLEKHEILLEKRETDYDNKIIKLRHQRKMNELATQEQHRSEQKVLKLVEEHEREKEALHKKIIDLEKQTDQRQALELEIEQLKGAAQVMEHMGRDSETKKKMEEINEDLKDKEEELECLDALHQTLIVKERNCNDELQDARKELITGLKERKAVRANIGVKAMGCLDKKVFESVAKEKYSKEEAPAKANELYDLCIEYIGDHDWHPFKFITECGKPKEVINEEDERLIMLRNEHGEKVWQAVTTAMSELNEYNPSGRYQVPELWNMKDDRKATLGEVTEYVVNLWRSHKKKK</sequence>
<dbReference type="InterPro" id="IPR038588">
    <property type="entry name" value="XS_domain_sf"/>
</dbReference>
<keyword evidence="1 3" id="KW-0175">Coiled coil</keyword>
<organism evidence="8 9">
    <name type="scientific">Chenopodium quinoa</name>
    <name type="common">Quinoa</name>
    <dbReference type="NCBI Taxonomy" id="63459"/>
    <lineage>
        <taxon>Eukaryota</taxon>
        <taxon>Viridiplantae</taxon>
        <taxon>Streptophyta</taxon>
        <taxon>Embryophyta</taxon>
        <taxon>Tracheophyta</taxon>
        <taxon>Spermatophyta</taxon>
        <taxon>Magnoliopsida</taxon>
        <taxon>eudicotyledons</taxon>
        <taxon>Gunneridae</taxon>
        <taxon>Pentapetalae</taxon>
        <taxon>Caryophyllales</taxon>
        <taxon>Chenopodiaceae</taxon>
        <taxon>Chenopodioideae</taxon>
        <taxon>Atripliceae</taxon>
        <taxon>Chenopodium</taxon>
    </lineage>
</organism>
<feature type="domain" description="XS" evidence="5">
    <location>
        <begin position="176"/>
        <end position="286"/>
    </location>
</feature>
<keyword evidence="2" id="KW-0943">RNA-mediated gene silencing</keyword>
<dbReference type="Pfam" id="PF03469">
    <property type="entry name" value="XH"/>
    <property type="match status" value="1"/>
</dbReference>
<evidence type="ECO:0000256" key="2">
    <source>
        <dbReference type="ARBA" id="ARBA00023158"/>
    </source>
</evidence>
<feature type="region of interest" description="Disordered" evidence="4">
    <location>
        <begin position="93"/>
        <end position="171"/>
    </location>
</feature>
<dbReference type="InterPro" id="IPR005380">
    <property type="entry name" value="XS_domain"/>
</dbReference>
<evidence type="ECO:0000313" key="9">
    <source>
        <dbReference type="Proteomes" id="UP000596660"/>
    </source>
</evidence>
<evidence type="ECO:0000259" key="7">
    <source>
        <dbReference type="Pfam" id="PF03470"/>
    </source>
</evidence>
<protein>
    <recommendedName>
        <fullName evidence="10">XH/XS domain-containing protein</fullName>
    </recommendedName>
</protein>
<dbReference type="InterPro" id="IPR005379">
    <property type="entry name" value="FDM1-5/IDN2_XH"/>
</dbReference>
<feature type="domain" description="Zinc finger-XS" evidence="7">
    <location>
        <begin position="40"/>
        <end position="81"/>
    </location>
</feature>
<dbReference type="PANTHER" id="PTHR21596:SF23">
    <property type="entry name" value="FACTOR OF DNA METHYLATION 4"/>
    <property type="match status" value="1"/>
</dbReference>
<dbReference type="Proteomes" id="UP000596660">
    <property type="component" value="Unplaced"/>
</dbReference>
<feature type="coiled-coil region" evidence="3">
    <location>
        <begin position="437"/>
        <end position="518"/>
    </location>
</feature>
<keyword evidence="9" id="KW-1185">Reference proteome</keyword>
<accession>A0A803KRX0</accession>
<proteinExistence type="predicted"/>
<evidence type="ECO:0000259" key="6">
    <source>
        <dbReference type="Pfam" id="PF03469"/>
    </source>
</evidence>
<evidence type="ECO:0000259" key="5">
    <source>
        <dbReference type="Pfam" id="PF03468"/>
    </source>
</evidence>
<evidence type="ECO:0000256" key="1">
    <source>
        <dbReference type="ARBA" id="ARBA00023054"/>
    </source>
</evidence>
<dbReference type="CDD" id="cd12266">
    <property type="entry name" value="RRM_like_XS"/>
    <property type="match status" value="1"/>
</dbReference>
<dbReference type="Gramene" id="AUR62001777-RA">
    <property type="protein sequence ID" value="AUR62001777-RA:cds"/>
    <property type="gene ID" value="AUR62001777"/>
</dbReference>
<dbReference type="PANTHER" id="PTHR21596">
    <property type="entry name" value="RIBONUCLEASE P SUBUNIT P38"/>
    <property type="match status" value="1"/>
</dbReference>
<reference evidence="8" key="2">
    <citation type="submission" date="2021-03" db="UniProtKB">
        <authorList>
            <consortium name="EnsemblPlants"/>
        </authorList>
    </citation>
    <scope>IDENTIFICATION</scope>
</reference>
<dbReference type="OMA" id="VYLMNLW"/>
<dbReference type="GO" id="GO:0080188">
    <property type="term" value="P:gene silencing by siRNA-directed DNA methylation"/>
    <property type="evidence" value="ECO:0007669"/>
    <property type="project" value="InterPro"/>
</dbReference>
<reference evidence="8" key="1">
    <citation type="journal article" date="2017" name="Nature">
        <title>The genome of Chenopodium quinoa.</title>
        <authorList>
            <person name="Jarvis D.E."/>
            <person name="Ho Y.S."/>
            <person name="Lightfoot D.J."/>
            <person name="Schmoeckel S.M."/>
            <person name="Li B."/>
            <person name="Borm T.J.A."/>
            <person name="Ohyanagi H."/>
            <person name="Mineta K."/>
            <person name="Michell C.T."/>
            <person name="Saber N."/>
            <person name="Kharbatia N.M."/>
            <person name="Rupper R.R."/>
            <person name="Sharp A.R."/>
            <person name="Dally N."/>
            <person name="Boughton B.A."/>
            <person name="Woo Y.H."/>
            <person name="Gao G."/>
            <person name="Schijlen E.G.W.M."/>
            <person name="Guo X."/>
            <person name="Momin A.A."/>
            <person name="Negrao S."/>
            <person name="Al-Babili S."/>
            <person name="Gehring C."/>
            <person name="Roessner U."/>
            <person name="Jung C."/>
            <person name="Murphy K."/>
            <person name="Arold S.T."/>
            <person name="Gojobori T."/>
            <person name="van der Linden C.G."/>
            <person name="van Loo E.N."/>
            <person name="Jellen E.N."/>
            <person name="Maughan P.J."/>
            <person name="Tester M."/>
        </authorList>
    </citation>
    <scope>NUCLEOTIDE SEQUENCE [LARGE SCALE GENOMIC DNA]</scope>
    <source>
        <strain evidence="8">cv. PI 614886</strain>
    </source>
</reference>
<name>A0A803KRX0_CHEQI</name>
<dbReference type="InterPro" id="IPR045177">
    <property type="entry name" value="FDM1-5/IDN2"/>
</dbReference>
<dbReference type="EnsemblPlants" id="AUR62001777-RA">
    <property type="protein sequence ID" value="AUR62001777-RA:cds"/>
    <property type="gene ID" value="AUR62001777"/>
</dbReference>
<dbReference type="AlphaFoldDB" id="A0A803KRX0"/>
<evidence type="ECO:0000256" key="4">
    <source>
        <dbReference type="SAM" id="MobiDB-lite"/>
    </source>
</evidence>
<dbReference type="Pfam" id="PF03470">
    <property type="entry name" value="zf-XS"/>
    <property type="match status" value="1"/>
</dbReference>
<feature type="coiled-coil region" evidence="3">
    <location>
        <begin position="323"/>
        <end position="372"/>
    </location>
</feature>
<evidence type="ECO:0008006" key="10">
    <source>
        <dbReference type="Google" id="ProtNLM"/>
    </source>
</evidence>
<dbReference type="Gene3D" id="3.30.70.2890">
    <property type="entry name" value="XS domain"/>
    <property type="match status" value="1"/>
</dbReference>
<evidence type="ECO:0000313" key="8">
    <source>
        <dbReference type="EnsemblPlants" id="AUR62001777-RA:cds"/>
    </source>
</evidence>